<evidence type="ECO:0000256" key="2">
    <source>
        <dbReference type="ARBA" id="ARBA00010708"/>
    </source>
</evidence>
<evidence type="ECO:0000256" key="3">
    <source>
        <dbReference type="ARBA" id="ARBA00022741"/>
    </source>
</evidence>
<dbReference type="PANTHER" id="PTHR45866:SF1">
    <property type="entry name" value="DNA GYRASE SUBUNIT B, MITOCHONDRIAL"/>
    <property type="match status" value="1"/>
</dbReference>
<sequence length="105" mass="11701">MAESAPSPAEDPNEAGYTSTDLKHLSDREHVRERFGMYIGDNTSRGLHHLVYEVVDNSIDECMAEYAYRVSVTVNVDGSVTVEDDGRGIPTGIHEQLSEEMDREV</sequence>
<name>A0A382SQT2_9ZZZZ</name>
<feature type="region of interest" description="Disordered" evidence="8">
    <location>
        <begin position="83"/>
        <end position="105"/>
    </location>
</feature>
<dbReference type="InterPro" id="IPR003594">
    <property type="entry name" value="HATPase_dom"/>
</dbReference>
<evidence type="ECO:0000256" key="8">
    <source>
        <dbReference type="SAM" id="MobiDB-lite"/>
    </source>
</evidence>
<dbReference type="AlphaFoldDB" id="A0A382SQT2"/>
<feature type="non-terminal residue" evidence="10">
    <location>
        <position position="105"/>
    </location>
</feature>
<comment type="similarity">
    <text evidence="2">Belongs to the type II topoisomerase GyrB family.</text>
</comment>
<evidence type="ECO:0000256" key="4">
    <source>
        <dbReference type="ARBA" id="ARBA00022840"/>
    </source>
</evidence>
<keyword evidence="7" id="KW-0413">Isomerase</keyword>
<gene>
    <name evidence="10" type="ORF">METZ01_LOCUS365050</name>
</gene>
<dbReference type="SUPFAM" id="SSF55874">
    <property type="entry name" value="ATPase domain of HSP90 chaperone/DNA topoisomerase II/histidine kinase"/>
    <property type="match status" value="1"/>
</dbReference>
<dbReference type="GO" id="GO:0003677">
    <property type="term" value="F:DNA binding"/>
    <property type="evidence" value="ECO:0007669"/>
    <property type="project" value="UniProtKB-KW"/>
</dbReference>
<organism evidence="10">
    <name type="scientific">marine metagenome</name>
    <dbReference type="NCBI Taxonomy" id="408172"/>
    <lineage>
        <taxon>unclassified sequences</taxon>
        <taxon>metagenomes</taxon>
        <taxon>ecological metagenomes</taxon>
    </lineage>
</organism>
<dbReference type="GO" id="GO:0005524">
    <property type="term" value="F:ATP binding"/>
    <property type="evidence" value="ECO:0007669"/>
    <property type="project" value="UniProtKB-KW"/>
</dbReference>
<dbReference type="Pfam" id="PF02518">
    <property type="entry name" value="HATPase_c"/>
    <property type="match status" value="1"/>
</dbReference>
<evidence type="ECO:0000256" key="5">
    <source>
        <dbReference type="ARBA" id="ARBA00023029"/>
    </source>
</evidence>
<comment type="catalytic activity">
    <reaction evidence="1">
        <text>ATP-dependent breakage, passage and rejoining of double-stranded DNA.</text>
        <dbReference type="EC" id="5.6.2.2"/>
    </reaction>
</comment>
<reference evidence="10" key="1">
    <citation type="submission" date="2018-05" db="EMBL/GenBank/DDBJ databases">
        <authorList>
            <person name="Lanie J.A."/>
            <person name="Ng W.-L."/>
            <person name="Kazmierczak K.M."/>
            <person name="Andrzejewski T.M."/>
            <person name="Davidsen T.M."/>
            <person name="Wayne K.J."/>
            <person name="Tettelin H."/>
            <person name="Glass J.I."/>
            <person name="Rusch D."/>
            <person name="Podicherti R."/>
            <person name="Tsui H.-C.T."/>
            <person name="Winkler M.E."/>
        </authorList>
    </citation>
    <scope>NUCLEOTIDE SEQUENCE</scope>
</reference>
<feature type="domain" description="Histidine kinase/HSP90-like ATPase" evidence="9">
    <location>
        <begin position="44"/>
        <end position="103"/>
    </location>
</feature>
<dbReference type="InterPro" id="IPR036890">
    <property type="entry name" value="HATPase_C_sf"/>
</dbReference>
<evidence type="ECO:0000256" key="6">
    <source>
        <dbReference type="ARBA" id="ARBA00023125"/>
    </source>
</evidence>
<evidence type="ECO:0000256" key="1">
    <source>
        <dbReference type="ARBA" id="ARBA00000185"/>
    </source>
</evidence>
<protein>
    <recommendedName>
        <fullName evidence="9">Histidine kinase/HSP90-like ATPase domain-containing protein</fullName>
    </recommendedName>
</protein>
<evidence type="ECO:0000256" key="7">
    <source>
        <dbReference type="ARBA" id="ARBA00023235"/>
    </source>
</evidence>
<feature type="region of interest" description="Disordered" evidence="8">
    <location>
        <begin position="1"/>
        <end position="25"/>
    </location>
</feature>
<dbReference type="EMBL" id="UINC01130859">
    <property type="protein sequence ID" value="SVD12196.1"/>
    <property type="molecule type" value="Genomic_DNA"/>
</dbReference>
<dbReference type="PRINTS" id="PR00418">
    <property type="entry name" value="TPI2FAMILY"/>
</dbReference>
<proteinExistence type="inferred from homology"/>
<keyword evidence="3" id="KW-0547">Nucleotide-binding</keyword>
<keyword evidence="4" id="KW-0067">ATP-binding</keyword>
<dbReference type="GO" id="GO:0003918">
    <property type="term" value="F:DNA topoisomerase type II (double strand cut, ATP-hydrolyzing) activity"/>
    <property type="evidence" value="ECO:0007669"/>
    <property type="project" value="UniProtKB-EC"/>
</dbReference>
<dbReference type="Gene3D" id="3.30.565.10">
    <property type="entry name" value="Histidine kinase-like ATPase, C-terminal domain"/>
    <property type="match status" value="1"/>
</dbReference>
<keyword evidence="6" id="KW-0238">DNA-binding</keyword>
<keyword evidence="5" id="KW-0799">Topoisomerase</keyword>
<evidence type="ECO:0000313" key="10">
    <source>
        <dbReference type="EMBL" id="SVD12196.1"/>
    </source>
</evidence>
<accession>A0A382SQT2</accession>
<dbReference type="PANTHER" id="PTHR45866">
    <property type="entry name" value="DNA GYRASE/TOPOISOMERASE SUBUNIT B"/>
    <property type="match status" value="1"/>
</dbReference>
<evidence type="ECO:0000259" key="9">
    <source>
        <dbReference type="Pfam" id="PF02518"/>
    </source>
</evidence>